<evidence type="ECO:0000313" key="3">
    <source>
        <dbReference type="EMBL" id="MBU5437384.1"/>
    </source>
</evidence>
<evidence type="ECO:0000256" key="2">
    <source>
        <dbReference type="SAM" id="Phobius"/>
    </source>
</evidence>
<keyword evidence="2" id="KW-0472">Membrane</keyword>
<keyword evidence="2" id="KW-0812">Transmembrane</keyword>
<comment type="caution">
    <text evidence="3">The sequence shown here is derived from an EMBL/GenBank/DDBJ whole genome shotgun (WGS) entry which is preliminary data.</text>
</comment>
<dbReference type="Proteomes" id="UP000749471">
    <property type="component" value="Unassembled WGS sequence"/>
</dbReference>
<feature type="compositionally biased region" description="Basic and acidic residues" evidence="1">
    <location>
        <begin position="66"/>
        <end position="85"/>
    </location>
</feature>
<reference evidence="3 4" key="1">
    <citation type="submission" date="2021-06" db="EMBL/GenBank/DDBJ databases">
        <authorList>
            <person name="Sun Q."/>
            <person name="Li D."/>
        </authorList>
    </citation>
    <scope>NUCLEOTIDE SEQUENCE [LARGE SCALE GENOMIC DNA]</scope>
    <source>
        <strain evidence="3 4">MSJ-40</strain>
    </source>
</reference>
<protein>
    <submittedName>
        <fullName evidence="3">Endolytic transglycosylase MltG</fullName>
    </submittedName>
</protein>
<evidence type="ECO:0000313" key="4">
    <source>
        <dbReference type="Proteomes" id="UP000749471"/>
    </source>
</evidence>
<feature type="region of interest" description="Disordered" evidence="1">
    <location>
        <begin position="56"/>
        <end position="90"/>
    </location>
</feature>
<name>A0ABS6E3A5_9FIRM</name>
<proteinExistence type="predicted"/>
<keyword evidence="2" id="KW-1133">Transmembrane helix</keyword>
<evidence type="ECO:0000256" key="1">
    <source>
        <dbReference type="SAM" id="MobiDB-lite"/>
    </source>
</evidence>
<sequence length="160" mass="17712">MKKFLEGLKDLLYDSVDYIIMFGIIIGVVFVIGWRLDVLFAKDALDMPSKEGIIVEENKNNTNKNEGTKDTNNEENAENNKEDKNGNNSATTNEIVKINIPAGSVSAQIGSILESQGLVSSKDDFVQKAQELKLDTKLKSGDFEINKNSSIEDILKILSK</sequence>
<dbReference type="EMBL" id="JAHLPM010000003">
    <property type="protein sequence ID" value="MBU5437384.1"/>
    <property type="molecule type" value="Genomic_DNA"/>
</dbReference>
<dbReference type="RefSeq" id="WP_216517431.1">
    <property type="nucleotide sequence ID" value="NZ_JAHLPM010000003.1"/>
</dbReference>
<organism evidence="3 4">
    <name type="scientific">Tissierella simiarum</name>
    <dbReference type="NCBI Taxonomy" id="2841534"/>
    <lineage>
        <taxon>Bacteria</taxon>
        <taxon>Bacillati</taxon>
        <taxon>Bacillota</taxon>
        <taxon>Tissierellia</taxon>
        <taxon>Tissierellales</taxon>
        <taxon>Tissierellaceae</taxon>
        <taxon>Tissierella</taxon>
    </lineage>
</organism>
<gene>
    <name evidence="3" type="ORF">KQI42_05145</name>
</gene>
<accession>A0ABS6E3A5</accession>
<keyword evidence="4" id="KW-1185">Reference proteome</keyword>
<feature type="transmembrane region" description="Helical" evidence="2">
    <location>
        <begin position="18"/>
        <end position="40"/>
    </location>
</feature>